<evidence type="ECO:0000313" key="2">
    <source>
        <dbReference type="WBParaSite" id="nRc.2.0.1.t00898-RA"/>
    </source>
</evidence>
<proteinExistence type="predicted"/>
<accession>A0A915HH04</accession>
<dbReference type="AlphaFoldDB" id="A0A915HH04"/>
<organism evidence="1 2">
    <name type="scientific">Romanomermis culicivorax</name>
    <name type="common">Nematode worm</name>
    <dbReference type="NCBI Taxonomy" id="13658"/>
    <lineage>
        <taxon>Eukaryota</taxon>
        <taxon>Metazoa</taxon>
        <taxon>Ecdysozoa</taxon>
        <taxon>Nematoda</taxon>
        <taxon>Enoplea</taxon>
        <taxon>Dorylaimia</taxon>
        <taxon>Mermithida</taxon>
        <taxon>Mermithoidea</taxon>
        <taxon>Mermithidae</taxon>
        <taxon>Romanomermis</taxon>
    </lineage>
</organism>
<name>A0A915HH04_ROMCU</name>
<reference evidence="2" key="1">
    <citation type="submission" date="2022-11" db="UniProtKB">
        <authorList>
            <consortium name="WormBaseParasite"/>
        </authorList>
    </citation>
    <scope>IDENTIFICATION</scope>
</reference>
<keyword evidence="1" id="KW-1185">Reference proteome</keyword>
<evidence type="ECO:0000313" key="1">
    <source>
        <dbReference type="Proteomes" id="UP000887565"/>
    </source>
</evidence>
<dbReference type="WBParaSite" id="nRc.2.0.1.t00898-RA">
    <property type="protein sequence ID" value="nRc.2.0.1.t00898-RA"/>
    <property type="gene ID" value="nRc.2.0.1.g00898"/>
</dbReference>
<protein>
    <submittedName>
        <fullName evidence="2">Uncharacterized protein</fullName>
    </submittedName>
</protein>
<dbReference type="Proteomes" id="UP000887565">
    <property type="component" value="Unplaced"/>
</dbReference>
<sequence>MTLDSAHGSVSCPSPPLSPLFRREWSSNINIRDDAVHDIAGGRRIFDADERRFDFRAAEKLSTFTDLTRVVISPNGFLLTVFSLTFKTVTAGMTAIFFNDVAAMMDFFLCAKPAKYIEQTTNRCTTTPKGLITDDMPIQ</sequence>